<feature type="region of interest" description="Disordered" evidence="1">
    <location>
        <begin position="53"/>
        <end position="86"/>
    </location>
</feature>
<protein>
    <submittedName>
        <fullName evidence="2">Uncharacterized protein</fullName>
    </submittedName>
</protein>
<evidence type="ECO:0000313" key="3">
    <source>
        <dbReference type="Proteomes" id="UP000823775"/>
    </source>
</evidence>
<feature type="non-terminal residue" evidence="2">
    <location>
        <position position="1"/>
    </location>
</feature>
<dbReference type="EMBL" id="JACEIK010007781">
    <property type="protein sequence ID" value="MCE3050645.1"/>
    <property type="molecule type" value="Genomic_DNA"/>
</dbReference>
<feature type="compositionally biased region" description="Gly residues" evidence="1">
    <location>
        <begin position="62"/>
        <end position="86"/>
    </location>
</feature>
<proteinExistence type="predicted"/>
<organism evidence="2 3">
    <name type="scientific">Datura stramonium</name>
    <name type="common">Jimsonweed</name>
    <name type="synonym">Common thornapple</name>
    <dbReference type="NCBI Taxonomy" id="4076"/>
    <lineage>
        <taxon>Eukaryota</taxon>
        <taxon>Viridiplantae</taxon>
        <taxon>Streptophyta</taxon>
        <taxon>Embryophyta</taxon>
        <taxon>Tracheophyta</taxon>
        <taxon>Spermatophyta</taxon>
        <taxon>Magnoliopsida</taxon>
        <taxon>eudicotyledons</taxon>
        <taxon>Gunneridae</taxon>
        <taxon>Pentapetalae</taxon>
        <taxon>asterids</taxon>
        <taxon>lamiids</taxon>
        <taxon>Solanales</taxon>
        <taxon>Solanaceae</taxon>
        <taxon>Solanoideae</taxon>
        <taxon>Datureae</taxon>
        <taxon>Datura</taxon>
    </lineage>
</organism>
<evidence type="ECO:0000256" key="1">
    <source>
        <dbReference type="SAM" id="MobiDB-lite"/>
    </source>
</evidence>
<comment type="caution">
    <text evidence="2">The sequence shown here is derived from an EMBL/GenBank/DDBJ whole genome shotgun (WGS) entry which is preliminary data.</text>
</comment>
<name>A0ABS8WMC0_DATST</name>
<keyword evidence="3" id="KW-1185">Reference proteome</keyword>
<evidence type="ECO:0000313" key="2">
    <source>
        <dbReference type="EMBL" id="MCE3050645.1"/>
    </source>
</evidence>
<accession>A0ABS8WMC0</accession>
<gene>
    <name evidence="2" type="ORF">HAX54_047754</name>
</gene>
<sequence>PLESCPDQKIDKLKGDLARVTTIRRDLVEVEKDDAVSKAINEVVASYAAGDATRTDDDHHSCGGGYTPLDVGGTGDVGGVGDAGGR</sequence>
<reference evidence="2 3" key="1">
    <citation type="journal article" date="2021" name="BMC Genomics">
        <title>Datura genome reveals duplications of psychoactive alkaloid biosynthetic genes and high mutation rate following tissue culture.</title>
        <authorList>
            <person name="Rajewski A."/>
            <person name="Carter-House D."/>
            <person name="Stajich J."/>
            <person name="Litt A."/>
        </authorList>
    </citation>
    <scope>NUCLEOTIDE SEQUENCE [LARGE SCALE GENOMIC DNA]</scope>
    <source>
        <strain evidence="2">AR-01</strain>
    </source>
</reference>
<dbReference type="Proteomes" id="UP000823775">
    <property type="component" value="Unassembled WGS sequence"/>
</dbReference>